<dbReference type="Proteomes" id="UP001153404">
    <property type="component" value="Unassembled WGS sequence"/>
</dbReference>
<dbReference type="EMBL" id="JAPDIA010000007">
    <property type="protein sequence ID" value="MDG0811877.1"/>
    <property type="molecule type" value="Genomic_DNA"/>
</dbReference>
<sequence>MNEQKLRHIFAEVLEIPESQISDELTYNSIPQWDSISHMALIAAIDDGFDTMIDTDDVIDMSSFGKAKEILAKYGVEF</sequence>
<dbReference type="InterPro" id="IPR036736">
    <property type="entry name" value="ACP-like_sf"/>
</dbReference>
<evidence type="ECO:0000313" key="3">
    <source>
        <dbReference type="Proteomes" id="UP001153404"/>
    </source>
</evidence>
<gene>
    <name evidence="2" type="ORF">OMP40_22775</name>
</gene>
<comment type="caution">
    <text evidence="2">The sequence shown here is derived from an EMBL/GenBank/DDBJ whole genome shotgun (WGS) entry which is preliminary data.</text>
</comment>
<accession>A0A9X4KVW4</accession>
<feature type="domain" description="Carrier" evidence="1">
    <location>
        <begin position="4"/>
        <end position="64"/>
    </location>
</feature>
<proteinExistence type="predicted"/>
<dbReference type="Gene3D" id="1.10.1200.10">
    <property type="entry name" value="ACP-like"/>
    <property type="match status" value="1"/>
</dbReference>
<reference evidence="2" key="1">
    <citation type="submission" date="2022-10" db="EMBL/GenBank/DDBJ databases">
        <title>Comparative genomic analysis of Cohnella hashimotonis sp. nov., isolated from the International Space Station.</title>
        <authorList>
            <person name="Simpson A."/>
            <person name="Venkateswaran K."/>
        </authorList>
    </citation>
    <scope>NUCLEOTIDE SEQUENCE</scope>
    <source>
        <strain evidence="2">DSM 28161</strain>
    </source>
</reference>
<dbReference type="RefSeq" id="WP_277534752.1">
    <property type="nucleotide sequence ID" value="NZ_JAPDIA010000007.1"/>
</dbReference>
<organism evidence="2 3">
    <name type="scientific">Cohnella rhizosphaerae</name>
    <dbReference type="NCBI Taxonomy" id="1457232"/>
    <lineage>
        <taxon>Bacteria</taxon>
        <taxon>Bacillati</taxon>
        <taxon>Bacillota</taxon>
        <taxon>Bacilli</taxon>
        <taxon>Bacillales</taxon>
        <taxon>Paenibacillaceae</taxon>
        <taxon>Cohnella</taxon>
    </lineage>
</organism>
<evidence type="ECO:0000313" key="2">
    <source>
        <dbReference type="EMBL" id="MDG0811877.1"/>
    </source>
</evidence>
<dbReference type="SUPFAM" id="SSF47336">
    <property type="entry name" value="ACP-like"/>
    <property type="match status" value="1"/>
</dbReference>
<evidence type="ECO:0000259" key="1">
    <source>
        <dbReference type="Pfam" id="PF00550"/>
    </source>
</evidence>
<dbReference type="InterPro" id="IPR009081">
    <property type="entry name" value="PP-bd_ACP"/>
</dbReference>
<dbReference type="AlphaFoldDB" id="A0A9X4KVW4"/>
<dbReference type="Pfam" id="PF00550">
    <property type="entry name" value="PP-binding"/>
    <property type="match status" value="1"/>
</dbReference>
<name>A0A9X4KVW4_9BACL</name>
<protein>
    <submittedName>
        <fullName evidence="2">Acyl carrier protein</fullName>
    </submittedName>
</protein>
<keyword evidence="3" id="KW-1185">Reference proteome</keyword>